<sequence length="179" mass="19970">MSNRSNGVLSVYLGPLKHEWQNYCRSHGVSPSDATKQVIRKLVGREVQGKSQIEEDISVGSEPKKRIEIRLTAREYQAASDSAERSGFSVNSWIVALLRTRMTETPQLGQFELEQLAASNSRLLAIGRNLNQITRALNARPTETANFRPEIIVALSDAIQSHTAEVAALIQSNVQRWSR</sequence>
<dbReference type="RefSeq" id="WP_172310635.1">
    <property type="nucleotide sequence ID" value="NZ_WOEY01000051.1"/>
</dbReference>
<protein>
    <submittedName>
        <fullName evidence="1">Plasmid mobilization relaxosome protein MobC</fullName>
    </submittedName>
</protein>
<organism evidence="1 2">
    <name type="scientific">Paraburkholderia solitsugae</name>
    <dbReference type="NCBI Taxonomy" id="2675748"/>
    <lineage>
        <taxon>Bacteria</taxon>
        <taxon>Pseudomonadati</taxon>
        <taxon>Pseudomonadota</taxon>
        <taxon>Betaproteobacteria</taxon>
        <taxon>Burkholderiales</taxon>
        <taxon>Burkholderiaceae</taxon>
        <taxon>Paraburkholderia</taxon>
    </lineage>
</organism>
<dbReference type="Proteomes" id="UP000652198">
    <property type="component" value="Unassembled WGS sequence"/>
</dbReference>
<dbReference type="EMBL" id="WOEY01000051">
    <property type="protein sequence ID" value="NPT42128.1"/>
    <property type="molecule type" value="Genomic_DNA"/>
</dbReference>
<gene>
    <name evidence="1" type="primary">mobC</name>
    <name evidence="1" type="ORF">GNZ12_12530</name>
</gene>
<evidence type="ECO:0000313" key="2">
    <source>
        <dbReference type="Proteomes" id="UP000652198"/>
    </source>
</evidence>
<evidence type="ECO:0000313" key="1">
    <source>
        <dbReference type="EMBL" id="NPT42128.1"/>
    </source>
</evidence>
<name>A0ABX2BQL2_9BURK</name>
<dbReference type="Pfam" id="PF21983">
    <property type="entry name" value="NikA-like"/>
    <property type="match status" value="1"/>
</dbReference>
<reference evidence="1 2" key="1">
    <citation type="submission" date="2019-11" db="EMBL/GenBank/DDBJ databases">
        <title>Metabolism of dissolved organic matter in forest soils.</title>
        <authorList>
            <person name="Cyle K.T."/>
            <person name="Wilhelm R.C."/>
            <person name="Martinez C.E."/>
        </authorList>
    </citation>
    <scope>NUCLEOTIDE SEQUENCE [LARGE SCALE GENOMIC DNA]</scope>
    <source>
        <strain evidence="1 2">1N</strain>
    </source>
</reference>
<proteinExistence type="predicted"/>
<keyword evidence="2" id="KW-1185">Reference proteome</keyword>
<accession>A0ABX2BQL2</accession>
<dbReference type="InterPro" id="IPR053842">
    <property type="entry name" value="NikA-like"/>
</dbReference>
<comment type="caution">
    <text evidence="1">The sequence shown here is derived from an EMBL/GenBank/DDBJ whole genome shotgun (WGS) entry which is preliminary data.</text>
</comment>